<dbReference type="InterPro" id="IPR036928">
    <property type="entry name" value="AS_sf"/>
</dbReference>
<evidence type="ECO:0000313" key="3">
    <source>
        <dbReference type="WBParaSite" id="TCONS_00000582.p1"/>
    </source>
</evidence>
<organism evidence="2 3">
    <name type="scientific">Strongyloides stercoralis</name>
    <name type="common">Threadworm</name>
    <dbReference type="NCBI Taxonomy" id="6248"/>
    <lineage>
        <taxon>Eukaryota</taxon>
        <taxon>Metazoa</taxon>
        <taxon>Ecdysozoa</taxon>
        <taxon>Nematoda</taxon>
        <taxon>Chromadorea</taxon>
        <taxon>Rhabditida</taxon>
        <taxon>Tylenchina</taxon>
        <taxon>Panagrolaimomorpha</taxon>
        <taxon>Strongyloidoidea</taxon>
        <taxon>Strongyloididae</taxon>
        <taxon>Strongyloides</taxon>
    </lineage>
</organism>
<dbReference type="PANTHER" id="PTHR43372:SF4">
    <property type="entry name" value="FATTY-ACID AMIDE HYDROLASE 2"/>
    <property type="match status" value="1"/>
</dbReference>
<dbReference type="WBParaSite" id="TCONS_00000582.p1">
    <property type="protein sequence ID" value="TCONS_00000582.p1"/>
    <property type="gene ID" value="XLOC_000577"/>
</dbReference>
<dbReference type="GO" id="GO:0012505">
    <property type="term" value="C:endomembrane system"/>
    <property type="evidence" value="ECO:0007669"/>
    <property type="project" value="TreeGrafter"/>
</dbReference>
<dbReference type="PANTHER" id="PTHR43372">
    <property type="entry name" value="FATTY-ACID AMIDE HYDROLASE"/>
    <property type="match status" value="1"/>
</dbReference>
<feature type="domain" description="Amidase" evidence="1">
    <location>
        <begin position="79"/>
        <end position="527"/>
    </location>
</feature>
<dbReference type="Pfam" id="PF01425">
    <property type="entry name" value="Amidase"/>
    <property type="match status" value="1"/>
</dbReference>
<proteinExistence type="predicted"/>
<evidence type="ECO:0000259" key="1">
    <source>
        <dbReference type="Pfam" id="PF01425"/>
    </source>
</evidence>
<dbReference type="Gene3D" id="3.90.1300.10">
    <property type="entry name" value="Amidase signature (AS) domain"/>
    <property type="match status" value="1"/>
</dbReference>
<name>A0AAF5HXF8_STRER</name>
<dbReference type="AlphaFoldDB" id="A0AAF5HXF8"/>
<protein>
    <submittedName>
        <fullName evidence="3">Amidase domain-containing protein</fullName>
    </submittedName>
</protein>
<dbReference type="Proteomes" id="UP000035681">
    <property type="component" value="Unplaced"/>
</dbReference>
<reference evidence="3" key="1">
    <citation type="submission" date="2024-02" db="UniProtKB">
        <authorList>
            <consortium name="WormBaseParasite"/>
        </authorList>
    </citation>
    <scope>IDENTIFICATION</scope>
</reference>
<dbReference type="InterPro" id="IPR023631">
    <property type="entry name" value="Amidase_dom"/>
</dbReference>
<dbReference type="InterPro" id="IPR052739">
    <property type="entry name" value="FAAH2"/>
</dbReference>
<dbReference type="SUPFAM" id="SSF75304">
    <property type="entry name" value="Amidase signature (AS) enzymes"/>
    <property type="match status" value="1"/>
</dbReference>
<evidence type="ECO:0000313" key="2">
    <source>
        <dbReference type="Proteomes" id="UP000035681"/>
    </source>
</evidence>
<keyword evidence="2" id="KW-1185">Reference proteome</keyword>
<sequence length="546" mass="61387">MTLLFFLIDTEYLYSAPKIITTFLKIIHILFCKIIHILFNIYWSFKKKHTLPHIKNDLLKLSAVNCSELIRQKALTSTELVGSYIERQIEINPIINGIMEKNYFQALKTANDIDNFLKHFDADSEDYNCLIEEKPLLGIPFTVSNSIVVKNFKSTCGIVQRTSFKRSGTVVNQGVERLIEAGAIPIASSNVSQLCMWIECNNKVTGRTNNPYDSRRTSGGSSGGEAALIASGASLFGVGSSIIGSITIPASFCGIYAYKPTSEKFLCDGHIPEITQSMTSLACISIMSRYANDLYYISRIFFNNNDLLPKSNPIEIKELKYFYLEDINFMQAQPIHSTCRYAINKVTDALYFNYGITSIKVEFEELRSAYDMWLATLQVATNKDMNDIYGLLTNFHPTKVVNNIREVNANILGLKSDYDLGMLLEETNLTLLRSFCNIKIQKYLNIKKNLCEKIEKLLGDNGILIAPAFAVPAPYHNQQIFTRIDHIYGSIFCALGFPVITCPVFHTSSGIPMNVQLIGKKNNDKVLFPLAEALEKTLGGWKEGKN</sequence>
<accession>A0AAF5HXF8</accession>